<comment type="subcellular location">
    <subcellularLocation>
        <location evidence="1 8">Cell membrane</location>
        <topology evidence="1 8">Multi-pass membrane protein</topology>
    </subcellularLocation>
</comment>
<evidence type="ECO:0000256" key="5">
    <source>
        <dbReference type="ARBA" id="ARBA00022692"/>
    </source>
</evidence>
<feature type="transmembrane region" description="Helical" evidence="8">
    <location>
        <begin position="114"/>
        <end position="138"/>
    </location>
</feature>
<dbReference type="SUPFAM" id="SSF161098">
    <property type="entry name" value="MetI-like"/>
    <property type="match status" value="1"/>
</dbReference>
<feature type="domain" description="ABC transmembrane type-1" evidence="9">
    <location>
        <begin position="76"/>
        <end position="273"/>
    </location>
</feature>
<reference evidence="10 11" key="1">
    <citation type="journal article" date="2019" name="Int. J. Syst. Evol. Microbiol.">
        <title>The Global Catalogue of Microorganisms (GCM) 10K type strain sequencing project: providing services to taxonomists for standard genome sequencing and annotation.</title>
        <authorList>
            <consortium name="The Broad Institute Genomics Platform"/>
            <consortium name="The Broad Institute Genome Sequencing Center for Infectious Disease"/>
            <person name="Wu L."/>
            <person name="Ma J."/>
        </authorList>
    </citation>
    <scope>NUCLEOTIDE SEQUENCE [LARGE SCALE GENOMIC DNA]</scope>
    <source>
        <strain evidence="10 11">JCM 15900</strain>
    </source>
</reference>
<evidence type="ECO:0000256" key="2">
    <source>
        <dbReference type="ARBA" id="ARBA00007069"/>
    </source>
</evidence>
<dbReference type="InterPro" id="IPR000515">
    <property type="entry name" value="MetI-like"/>
</dbReference>
<sequence>MSTTGAPQKMRGRKRTGLRNGLFSAWGALVFLFLFAPIAVIVVYSFNSGRVLASWDGFGFGAYVNAVNSSVIVSSVVTSLQAAVGAALLSTLLGTLGGIALARARRGTWWAGGLMGLLALTLITPEIVDGIAFLPWFVTLGVDAGLGPFNNGLVRLIVAHAMFSVAVVTFIIRARMAGVDASLEEAAADLGAGRFEAFRTVTLPIAGPGILAGALMSFTLSLDNTILSSFVQQPGYTPWPVYIFASVRVALRPEVAAMSTIMLLLTLVALAVVALVLKRSGDSATGIVKTMAGS</sequence>
<keyword evidence="11" id="KW-1185">Reference proteome</keyword>
<dbReference type="EMBL" id="BAAAPZ010000002">
    <property type="protein sequence ID" value="GAA2089722.1"/>
    <property type="molecule type" value="Genomic_DNA"/>
</dbReference>
<dbReference type="RefSeq" id="WP_344334930.1">
    <property type="nucleotide sequence ID" value="NZ_BAAAPZ010000002.1"/>
</dbReference>
<dbReference type="InterPro" id="IPR035906">
    <property type="entry name" value="MetI-like_sf"/>
</dbReference>
<keyword evidence="6 8" id="KW-1133">Transmembrane helix</keyword>
<dbReference type="CDD" id="cd06261">
    <property type="entry name" value="TM_PBP2"/>
    <property type="match status" value="1"/>
</dbReference>
<keyword evidence="4" id="KW-1003">Cell membrane</keyword>
<name>A0ABN2WFP9_9MICO</name>
<dbReference type="PANTHER" id="PTHR43848:SF2">
    <property type="entry name" value="PUTRESCINE TRANSPORT SYSTEM PERMEASE PROTEIN POTI"/>
    <property type="match status" value="1"/>
</dbReference>
<feature type="transmembrane region" description="Helical" evidence="8">
    <location>
        <begin position="21"/>
        <end position="46"/>
    </location>
</feature>
<comment type="caution">
    <text evidence="10">The sequence shown here is derived from an EMBL/GenBank/DDBJ whole genome shotgun (WGS) entry which is preliminary data.</text>
</comment>
<comment type="similarity">
    <text evidence="2">Belongs to the binding-protein-dependent transport system permease family. CysTW subfamily.</text>
</comment>
<keyword evidence="7 8" id="KW-0472">Membrane</keyword>
<evidence type="ECO:0000256" key="6">
    <source>
        <dbReference type="ARBA" id="ARBA00022989"/>
    </source>
</evidence>
<feature type="transmembrane region" description="Helical" evidence="8">
    <location>
        <begin position="80"/>
        <end position="102"/>
    </location>
</feature>
<evidence type="ECO:0000259" key="9">
    <source>
        <dbReference type="PROSITE" id="PS50928"/>
    </source>
</evidence>
<dbReference type="Proteomes" id="UP001500984">
    <property type="component" value="Unassembled WGS sequence"/>
</dbReference>
<dbReference type="InterPro" id="IPR051789">
    <property type="entry name" value="Bact_Polyamine_Transport"/>
</dbReference>
<evidence type="ECO:0000256" key="4">
    <source>
        <dbReference type="ARBA" id="ARBA00022475"/>
    </source>
</evidence>
<evidence type="ECO:0000313" key="10">
    <source>
        <dbReference type="EMBL" id="GAA2089722.1"/>
    </source>
</evidence>
<dbReference type="Pfam" id="PF00528">
    <property type="entry name" value="BPD_transp_1"/>
    <property type="match status" value="1"/>
</dbReference>
<keyword evidence="5 8" id="KW-0812">Transmembrane</keyword>
<evidence type="ECO:0000256" key="3">
    <source>
        <dbReference type="ARBA" id="ARBA00022448"/>
    </source>
</evidence>
<evidence type="ECO:0000256" key="1">
    <source>
        <dbReference type="ARBA" id="ARBA00004651"/>
    </source>
</evidence>
<feature type="transmembrane region" description="Helical" evidence="8">
    <location>
        <begin position="255"/>
        <end position="277"/>
    </location>
</feature>
<gene>
    <name evidence="10" type="ORF">GCM10009823_05700</name>
</gene>
<dbReference type="PROSITE" id="PS50928">
    <property type="entry name" value="ABC_TM1"/>
    <property type="match status" value="1"/>
</dbReference>
<feature type="transmembrane region" description="Helical" evidence="8">
    <location>
        <begin position="153"/>
        <end position="172"/>
    </location>
</feature>
<dbReference type="PANTHER" id="PTHR43848">
    <property type="entry name" value="PUTRESCINE TRANSPORT SYSTEM PERMEASE PROTEIN POTI"/>
    <property type="match status" value="1"/>
</dbReference>
<protein>
    <submittedName>
        <fullName evidence="10">ABC transporter permease</fullName>
    </submittedName>
</protein>
<dbReference type="Gene3D" id="1.10.3720.10">
    <property type="entry name" value="MetI-like"/>
    <property type="match status" value="1"/>
</dbReference>
<proteinExistence type="inferred from homology"/>
<evidence type="ECO:0000313" key="11">
    <source>
        <dbReference type="Proteomes" id="UP001500984"/>
    </source>
</evidence>
<evidence type="ECO:0000256" key="7">
    <source>
        <dbReference type="ARBA" id="ARBA00023136"/>
    </source>
</evidence>
<accession>A0ABN2WFP9</accession>
<evidence type="ECO:0000256" key="8">
    <source>
        <dbReference type="RuleBase" id="RU363032"/>
    </source>
</evidence>
<organism evidence="10 11">
    <name type="scientific">Brevibacterium salitolerans</name>
    <dbReference type="NCBI Taxonomy" id="1403566"/>
    <lineage>
        <taxon>Bacteria</taxon>
        <taxon>Bacillati</taxon>
        <taxon>Actinomycetota</taxon>
        <taxon>Actinomycetes</taxon>
        <taxon>Micrococcales</taxon>
        <taxon>Brevibacteriaceae</taxon>
        <taxon>Brevibacterium</taxon>
    </lineage>
</organism>
<feature type="transmembrane region" description="Helical" evidence="8">
    <location>
        <begin position="201"/>
        <end position="220"/>
    </location>
</feature>
<keyword evidence="3 8" id="KW-0813">Transport</keyword>